<dbReference type="AlphaFoldDB" id="A0AAV2FWV5"/>
<proteinExistence type="predicted"/>
<evidence type="ECO:0000313" key="2">
    <source>
        <dbReference type="EMBL" id="CAL1402884.1"/>
    </source>
</evidence>
<keyword evidence="3" id="KW-1185">Reference proteome</keyword>
<sequence length="96" mass="9889">MNFKKAGFLLLLAFLVISAAAARSHVHPEKTAATKRGTLVAAGIAVAKPELTCDGDTFCGDYGCCGSCDSVDPSKCDSCCQPIFVPPTEIPAVGDP</sequence>
<gene>
    <name evidence="2" type="ORF">LTRI10_LOCUS42851</name>
</gene>
<name>A0AAV2FWV5_9ROSI</name>
<organism evidence="2 3">
    <name type="scientific">Linum trigynum</name>
    <dbReference type="NCBI Taxonomy" id="586398"/>
    <lineage>
        <taxon>Eukaryota</taxon>
        <taxon>Viridiplantae</taxon>
        <taxon>Streptophyta</taxon>
        <taxon>Embryophyta</taxon>
        <taxon>Tracheophyta</taxon>
        <taxon>Spermatophyta</taxon>
        <taxon>Magnoliopsida</taxon>
        <taxon>eudicotyledons</taxon>
        <taxon>Gunneridae</taxon>
        <taxon>Pentapetalae</taxon>
        <taxon>rosids</taxon>
        <taxon>fabids</taxon>
        <taxon>Malpighiales</taxon>
        <taxon>Linaceae</taxon>
        <taxon>Linum</taxon>
    </lineage>
</organism>
<reference evidence="2 3" key="1">
    <citation type="submission" date="2024-04" db="EMBL/GenBank/DDBJ databases">
        <authorList>
            <person name="Fracassetti M."/>
        </authorList>
    </citation>
    <scope>NUCLEOTIDE SEQUENCE [LARGE SCALE GENOMIC DNA]</scope>
</reference>
<protein>
    <submittedName>
        <fullName evidence="2">Uncharacterized protein</fullName>
    </submittedName>
</protein>
<feature type="signal peptide" evidence="1">
    <location>
        <begin position="1"/>
        <end position="22"/>
    </location>
</feature>
<evidence type="ECO:0000313" key="3">
    <source>
        <dbReference type="Proteomes" id="UP001497516"/>
    </source>
</evidence>
<dbReference type="Proteomes" id="UP001497516">
    <property type="component" value="Chromosome 7"/>
</dbReference>
<accession>A0AAV2FWV5</accession>
<feature type="chain" id="PRO_5043864303" evidence="1">
    <location>
        <begin position="23"/>
        <end position="96"/>
    </location>
</feature>
<dbReference type="EMBL" id="OZ034820">
    <property type="protein sequence ID" value="CAL1402884.1"/>
    <property type="molecule type" value="Genomic_DNA"/>
</dbReference>
<evidence type="ECO:0000256" key="1">
    <source>
        <dbReference type="SAM" id="SignalP"/>
    </source>
</evidence>
<keyword evidence="1" id="KW-0732">Signal</keyword>